<protein>
    <recommendedName>
        <fullName evidence="4">Germination protease</fullName>
        <ecNumber evidence="4">3.4.24.78</ecNumber>
    </recommendedName>
    <alternativeName>
        <fullName evidence="4">GPR endopeptidase</fullName>
    </alternativeName>
    <alternativeName>
        <fullName evidence="4">Germination proteinase</fullName>
    </alternativeName>
    <alternativeName>
        <fullName evidence="4">Spore protease</fullName>
    </alternativeName>
</protein>
<keyword evidence="6" id="KW-1185">Reference proteome</keyword>
<comment type="caution">
    <text evidence="5">The sequence shown here is derived from an EMBL/GenBank/DDBJ whole genome shotgun (WGS) entry which is preliminary data.</text>
</comment>
<dbReference type="Proteomes" id="UP000621540">
    <property type="component" value="Unassembled WGS sequence"/>
</dbReference>
<comment type="catalytic activity">
    <reaction evidence="4">
        <text>Endopeptidase action with P4 Glu or Asp, P1 preferably Glu &gt; Asp, P1' hydrophobic and P2' Ala.</text>
        <dbReference type="EC" id="3.4.24.78"/>
    </reaction>
</comment>
<gene>
    <name evidence="4" type="primary">gpr</name>
    <name evidence="5" type="ORF">H8Z76_00280</name>
</gene>
<dbReference type="NCBIfam" id="TIGR01441">
    <property type="entry name" value="GPR"/>
    <property type="match status" value="1"/>
</dbReference>
<dbReference type="GO" id="GO:0016787">
    <property type="term" value="F:hydrolase activity"/>
    <property type="evidence" value="ECO:0007669"/>
    <property type="project" value="UniProtKB-KW"/>
</dbReference>
<evidence type="ECO:0000313" key="6">
    <source>
        <dbReference type="Proteomes" id="UP000621540"/>
    </source>
</evidence>
<dbReference type="SUPFAM" id="SSF53163">
    <property type="entry name" value="HybD-like"/>
    <property type="match status" value="1"/>
</dbReference>
<dbReference type="InterPro" id="IPR005080">
    <property type="entry name" value="Peptidase_A25"/>
</dbReference>
<keyword evidence="2 4" id="KW-0378">Hydrolase</keyword>
<dbReference type="EC" id="3.4.24.78" evidence="4"/>
<dbReference type="RefSeq" id="WP_147619112.1">
    <property type="nucleotide sequence ID" value="NZ_JACOQH010000001.1"/>
</dbReference>
<name>A0ABR7I6H9_9FIRM</name>
<comment type="function">
    <text evidence="4">Initiates the rapid degradation of small, acid-soluble proteins during spore germination.</text>
</comment>
<evidence type="ECO:0000256" key="2">
    <source>
        <dbReference type="ARBA" id="ARBA00022801"/>
    </source>
</evidence>
<keyword evidence="3 4" id="KW-0865">Zymogen</keyword>
<dbReference type="HAMAP" id="MF_00626">
    <property type="entry name" value="Germination_prot"/>
    <property type="match status" value="1"/>
</dbReference>
<feature type="propeptide" id="PRO_5044919630" evidence="4">
    <location>
        <begin position="1"/>
        <end position="7"/>
    </location>
</feature>
<comment type="PTM">
    <text evidence="4">Autoproteolytically processed. The inactive tetrameric zymogen termed p46 autoprocesses to a smaller form termed p41, which is active only during spore germination.</text>
</comment>
<evidence type="ECO:0000256" key="3">
    <source>
        <dbReference type="ARBA" id="ARBA00023145"/>
    </source>
</evidence>
<dbReference type="EMBL" id="JACOQH010000001">
    <property type="protein sequence ID" value="MBC5752473.1"/>
    <property type="molecule type" value="Genomic_DNA"/>
</dbReference>
<reference evidence="5 6" key="1">
    <citation type="submission" date="2020-08" db="EMBL/GenBank/DDBJ databases">
        <title>Genome public.</title>
        <authorList>
            <person name="Liu C."/>
            <person name="Sun Q."/>
        </authorList>
    </citation>
    <scope>NUCLEOTIDE SEQUENCE [LARGE SCALE GENOMIC DNA]</scope>
    <source>
        <strain evidence="5 6">BX0805</strain>
    </source>
</reference>
<organism evidence="5 6">
    <name type="scientific">Roseburia yibonii</name>
    <dbReference type="NCBI Taxonomy" id="2763063"/>
    <lineage>
        <taxon>Bacteria</taxon>
        <taxon>Bacillati</taxon>
        <taxon>Bacillota</taxon>
        <taxon>Clostridia</taxon>
        <taxon>Lachnospirales</taxon>
        <taxon>Lachnospiraceae</taxon>
        <taxon>Roseburia</taxon>
    </lineage>
</organism>
<evidence type="ECO:0000313" key="5">
    <source>
        <dbReference type="EMBL" id="MBC5752473.1"/>
    </source>
</evidence>
<feature type="chain" id="PRO_5044919629" description="Germination protease" evidence="4">
    <location>
        <begin position="8"/>
        <end position="319"/>
    </location>
</feature>
<keyword evidence="1 4" id="KW-0645">Protease</keyword>
<accession>A0ABR7I6H9</accession>
<sequence length="319" mass="34881">MYEIRTDLALEAREKFEEDNVEIKGVVLEEKRAGKDMLISKVVIETENGAKSMGKPKGTYVTLEAPNMMEEDEEYHKEISVELARIIRELVPLEQKDMSLLVVGLGNREVTPDALGPNVVDQLFVTRHMIREFGTYALGEEHTNQISGIVPGVMAQTGMESLEIVQGVAKETKPDCIFVIDALAARSVKRLNRTIQITDAGINPGSGVGNHRNGINRESIGVPVIAIGVPTVVDAATIVSDTMSSLIGAMTQAEHLKRIGHSLNALEESEKHALFRELLSPSLNAMFVTPKDIDESIRQISLTLSEGLNLAFQKHGGMS</sequence>
<evidence type="ECO:0000256" key="4">
    <source>
        <dbReference type="HAMAP-Rule" id="MF_00626"/>
    </source>
</evidence>
<evidence type="ECO:0000256" key="1">
    <source>
        <dbReference type="ARBA" id="ARBA00022670"/>
    </source>
</evidence>
<dbReference type="Gene3D" id="3.40.50.1450">
    <property type="entry name" value="HybD-like"/>
    <property type="match status" value="1"/>
</dbReference>
<dbReference type="PIRSF" id="PIRSF019549">
    <property type="entry name" value="Peptidase_A25"/>
    <property type="match status" value="1"/>
</dbReference>
<proteinExistence type="inferred from homology"/>
<dbReference type="InterPro" id="IPR023430">
    <property type="entry name" value="Pept_HybD-like_dom_sf"/>
</dbReference>
<comment type="subunit">
    <text evidence="4">Homotetramer.</text>
</comment>
<dbReference type="Pfam" id="PF03418">
    <property type="entry name" value="Peptidase_A25"/>
    <property type="match status" value="2"/>
</dbReference>
<comment type="similarity">
    <text evidence="4">Belongs to the peptidase A25 family.</text>
</comment>